<evidence type="ECO:0000256" key="4">
    <source>
        <dbReference type="ARBA" id="ARBA00022475"/>
    </source>
</evidence>
<dbReference type="AlphaFoldDB" id="A0A9E5JM71"/>
<comment type="subcellular location">
    <subcellularLocation>
        <location evidence="1">Cell membrane</location>
        <topology evidence="1">Multi-pass membrane protein</topology>
    </subcellularLocation>
</comment>
<feature type="transmembrane region" description="Helical" evidence="8">
    <location>
        <begin position="100"/>
        <end position="122"/>
    </location>
</feature>
<keyword evidence="7 8" id="KW-0472">Membrane</keyword>
<dbReference type="InterPro" id="IPR004626">
    <property type="entry name" value="RarD"/>
</dbReference>
<dbReference type="PANTHER" id="PTHR22911:SF137">
    <property type="entry name" value="SOLUTE CARRIER FAMILY 35 MEMBER G2-RELATED"/>
    <property type="match status" value="1"/>
</dbReference>
<evidence type="ECO:0000313" key="11">
    <source>
        <dbReference type="Proteomes" id="UP000818266"/>
    </source>
</evidence>
<evidence type="ECO:0000259" key="9">
    <source>
        <dbReference type="Pfam" id="PF00892"/>
    </source>
</evidence>
<dbReference type="Pfam" id="PF00892">
    <property type="entry name" value="EamA"/>
    <property type="match status" value="1"/>
</dbReference>
<feature type="transmembrane region" description="Helical" evidence="8">
    <location>
        <begin position="273"/>
        <end position="291"/>
    </location>
</feature>
<comment type="similarity">
    <text evidence="2">Belongs to the EamA transporter family.</text>
</comment>
<dbReference type="NCBIfam" id="TIGR00688">
    <property type="entry name" value="rarD"/>
    <property type="match status" value="1"/>
</dbReference>
<evidence type="ECO:0000256" key="2">
    <source>
        <dbReference type="ARBA" id="ARBA00007362"/>
    </source>
</evidence>
<feature type="transmembrane region" description="Helical" evidence="8">
    <location>
        <begin position="247"/>
        <end position="267"/>
    </location>
</feature>
<gene>
    <name evidence="10" type="primary">rarD</name>
    <name evidence="10" type="ORF">FK219_007965</name>
</gene>
<keyword evidence="3" id="KW-0813">Transport</keyword>
<keyword evidence="5 8" id="KW-0812">Transmembrane</keyword>
<keyword evidence="11" id="KW-1185">Reference proteome</keyword>
<accession>A0A9E5JM71</accession>
<keyword evidence="4" id="KW-1003">Cell membrane</keyword>
<dbReference type="SUPFAM" id="SSF103481">
    <property type="entry name" value="Multidrug resistance efflux transporter EmrE"/>
    <property type="match status" value="2"/>
</dbReference>
<organism evidence="10 11">
    <name type="scientific">Microcella pacifica</name>
    <dbReference type="NCBI Taxonomy" id="2591847"/>
    <lineage>
        <taxon>Bacteria</taxon>
        <taxon>Bacillati</taxon>
        <taxon>Actinomycetota</taxon>
        <taxon>Actinomycetes</taxon>
        <taxon>Micrococcales</taxon>
        <taxon>Microbacteriaceae</taxon>
        <taxon>Microcella</taxon>
    </lineage>
</organism>
<evidence type="ECO:0000256" key="3">
    <source>
        <dbReference type="ARBA" id="ARBA00022448"/>
    </source>
</evidence>
<feature type="transmembrane region" description="Helical" evidence="8">
    <location>
        <begin position="73"/>
        <end position="94"/>
    </location>
</feature>
<feature type="transmembrane region" description="Helical" evidence="8">
    <location>
        <begin position="129"/>
        <end position="146"/>
    </location>
</feature>
<feature type="transmembrane region" description="Helical" evidence="8">
    <location>
        <begin position="152"/>
        <end position="168"/>
    </location>
</feature>
<comment type="caution">
    <text evidence="10">The sequence shown here is derived from an EMBL/GenBank/DDBJ whole genome shotgun (WGS) entry which is preliminary data.</text>
</comment>
<evidence type="ECO:0000313" key="10">
    <source>
        <dbReference type="EMBL" id="NHF63175.1"/>
    </source>
</evidence>
<feature type="transmembrane region" description="Helical" evidence="8">
    <location>
        <begin position="217"/>
        <end position="235"/>
    </location>
</feature>
<reference evidence="10 11" key="1">
    <citation type="submission" date="2019-06" db="EMBL/GenBank/DDBJ databases">
        <authorList>
            <person name="De-Chao Zhang Q."/>
        </authorList>
    </citation>
    <scope>NUCLEOTIDE SEQUENCE [LARGE SCALE GENOMIC DNA]</scope>
    <source>
        <strain evidence="10 11">KN1116</strain>
    </source>
</reference>
<evidence type="ECO:0000256" key="6">
    <source>
        <dbReference type="ARBA" id="ARBA00022989"/>
    </source>
</evidence>
<proteinExistence type="inferred from homology"/>
<dbReference type="OrthoDB" id="369870at2"/>
<reference evidence="10 11" key="2">
    <citation type="submission" date="2020-03" db="EMBL/GenBank/DDBJ databases">
        <title>Chryseoglobus sp. isolated from a deep-sea seamount.</title>
        <authorList>
            <person name="Zhang D.-C."/>
        </authorList>
    </citation>
    <scope>NUCLEOTIDE SEQUENCE [LARGE SCALE GENOMIC DNA]</scope>
    <source>
        <strain evidence="10 11">KN1116</strain>
    </source>
</reference>
<dbReference type="InterPro" id="IPR037185">
    <property type="entry name" value="EmrE-like"/>
</dbReference>
<keyword evidence="6 8" id="KW-1133">Transmembrane helix</keyword>
<dbReference type="InterPro" id="IPR000620">
    <property type="entry name" value="EamA_dom"/>
</dbReference>
<dbReference type="GO" id="GO:0005886">
    <property type="term" value="C:plasma membrane"/>
    <property type="evidence" value="ECO:0007669"/>
    <property type="project" value="UniProtKB-SubCell"/>
</dbReference>
<feature type="domain" description="EamA" evidence="9">
    <location>
        <begin position="9"/>
        <end position="144"/>
    </location>
</feature>
<evidence type="ECO:0000256" key="1">
    <source>
        <dbReference type="ARBA" id="ARBA00004651"/>
    </source>
</evidence>
<dbReference type="PANTHER" id="PTHR22911">
    <property type="entry name" value="ACYL-MALONYL CONDENSING ENZYME-RELATED"/>
    <property type="match status" value="1"/>
</dbReference>
<dbReference type="RefSeq" id="WP_152582530.1">
    <property type="nucleotide sequence ID" value="NZ_VIKT02000011.1"/>
</dbReference>
<evidence type="ECO:0000256" key="7">
    <source>
        <dbReference type="ARBA" id="ARBA00023136"/>
    </source>
</evidence>
<sequence>MPDPRSSSTGLLAAVSAYGLWGLLPVYFIALEPTGPVEIVAWRILLSLVFCLIIIAATRSFPALRPLVVDRRILLLSAVAAALIAVNWHVYVYASVSGLIVEAALGYFINPIVTVALGVVFLRERLRPAQWCAVGLSIIAVIVLAVGYGTVPVLALALAFSFGFYGYVKNRMGPGVSAVGGLTLETAWLVPLAVGQLLVLAGLGALTAGTVGPGHTVALALAGIVTAIPLLLFAAATRRLPLTVVGFVQYLNPILQFLFGVVVMGEAMPLERWVGFSLVWLALIVLSTDAVRARHHSRRRAAPPPVEPV</sequence>
<feature type="transmembrane region" description="Helical" evidence="8">
    <location>
        <begin position="188"/>
        <end position="211"/>
    </location>
</feature>
<feature type="transmembrane region" description="Helical" evidence="8">
    <location>
        <begin position="42"/>
        <end position="61"/>
    </location>
</feature>
<evidence type="ECO:0000256" key="5">
    <source>
        <dbReference type="ARBA" id="ARBA00022692"/>
    </source>
</evidence>
<evidence type="ECO:0000256" key="8">
    <source>
        <dbReference type="SAM" id="Phobius"/>
    </source>
</evidence>
<feature type="transmembrane region" description="Helical" evidence="8">
    <location>
        <begin position="12"/>
        <end position="30"/>
    </location>
</feature>
<protein>
    <submittedName>
        <fullName evidence="10">EamA family transporter RarD</fullName>
    </submittedName>
</protein>
<dbReference type="EMBL" id="VIKT02000011">
    <property type="protein sequence ID" value="NHF63175.1"/>
    <property type="molecule type" value="Genomic_DNA"/>
</dbReference>
<name>A0A9E5JM71_9MICO</name>
<dbReference type="Proteomes" id="UP000818266">
    <property type="component" value="Unassembled WGS sequence"/>
</dbReference>